<dbReference type="GO" id="GO:0005737">
    <property type="term" value="C:cytoplasm"/>
    <property type="evidence" value="ECO:0007669"/>
    <property type="project" value="TreeGrafter"/>
</dbReference>
<dbReference type="EMBL" id="JAGRRH010000024">
    <property type="protein sequence ID" value="KAG7343302.1"/>
    <property type="molecule type" value="Genomic_DNA"/>
</dbReference>
<reference evidence="5" key="1">
    <citation type="journal article" date="2021" name="Sci. Rep.">
        <title>Diploid genomic architecture of Nitzschia inconspicua, an elite biomass production diatom.</title>
        <authorList>
            <person name="Oliver A."/>
            <person name="Podell S."/>
            <person name="Pinowska A."/>
            <person name="Traller J.C."/>
            <person name="Smith S.R."/>
            <person name="McClure R."/>
            <person name="Beliaev A."/>
            <person name="Bohutskyi P."/>
            <person name="Hill E.A."/>
            <person name="Rabines A."/>
            <person name="Zheng H."/>
            <person name="Allen L.Z."/>
            <person name="Kuo A."/>
            <person name="Grigoriev I.V."/>
            <person name="Allen A.E."/>
            <person name="Hazlebeck D."/>
            <person name="Allen E.E."/>
        </authorList>
    </citation>
    <scope>NUCLEOTIDE SEQUENCE</scope>
    <source>
        <strain evidence="5">Hildebrandi</strain>
    </source>
</reference>
<evidence type="ECO:0000313" key="5">
    <source>
        <dbReference type="EMBL" id="KAG7343302.1"/>
    </source>
</evidence>
<reference evidence="5" key="2">
    <citation type="submission" date="2021-04" db="EMBL/GenBank/DDBJ databases">
        <authorList>
            <person name="Podell S."/>
        </authorList>
    </citation>
    <scope>NUCLEOTIDE SEQUENCE</scope>
    <source>
        <strain evidence="5">Hildebrandi</strain>
    </source>
</reference>
<dbReference type="GO" id="GO:0005524">
    <property type="term" value="F:ATP binding"/>
    <property type="evidence" value="ECO:0007669"/>
    <property type="project" value="UniProtKB-KW"/>
</dbReference>
<dbReference type="PROSITE" id="PS00109">
    <property type="entry name" value="PROTEIN_KINASE_TYR"/>
    <property type="match status" value="1"/>
</dbReference>
<dbReference type="PANTHER" id="PTHR24346">
    <property type="entry name" value="MAP/MICROTUBULE AFFINITY-REGULATING KINASE"/>
    <property type="match status" value="1"/>
</dbReference>
<keyword evidence="5" id="KW-0808">Transferase</keyword>
<keyword evidence="5" id="KW-0723">Serine/threonine-protein kinase</keyword>
<dbReference type="OrthoDB" id="541276at2759"/>
<accession>A0A9K3PD38</accession>
<keyword evidence="6" id="KW-1185">Reference proteome</keyword>
<dbReference type="GO" id="GO:0035556">
    <property type="term" value="P:intracellular signal transduction"/>
    <property type="evidence" value="ECO:0007669"/>
    <property type="project" value="TreeGrafter"/>
</dbReference>
<dbReference type="PANTHER" id="PTHR24346:SF75">
    <property type="entry name" value="AURORA KINASE"/>
    <property type="match status" value="1"/>
</dbReference>
<dbReference type="InterPro" id="IPR000719">
    <property type="entry name" value="Prot_kinase_dom"/>
</dbReference>
<dbReference type="AlphaFoldDB" id="A0A9K3PD38"/>
<protein>
    <submittedName>
        <fullName evidence="5">Serine/threonine protein kinase</fullName>
    </submittedName>
</protein>
<evidence type="ECO:0000313" key="6">
    <source>
        <dbReference type="Proteomes" id="UP000693970"/>
    </source>
</evidence>
<organism evidence="5 6">
    <name type="scientific">Nitzschia inconspicua</name>
    <dbReference type="NCBI Taxonomy" id="303405"/>
    <lineage>
        <taxon>Eukaryota</taxon>
        <taxon>Sar</taxon>
        <taxon>Stramenopiles</taxon>
        <taxon>Ochrophyta</taxon>
        <taxon>Bacillariophyta</taxon>
        <taxon>Bacillariophyceae</taxon>
        <taxon>Bacillariophycidae</taxon>
        <taxon>Bacillariales</taxon>
        <taxon>Bacillariaceae</taxon>
        <taxon>Nitzschia</taxon>
    </lineage>
</organism>
<keyword evidence="5" id="KW-0418">Kinase</keyword>
<feature type="region of interest" description="Disordered" evidence="3">
    <location>
        <begin position="162"/>
        <end position="183"/>
    </location>
</feature>
<feature type="region of interest" description="Disordered" evidence="3">
    <location>
        <begin position="456"/>
        <end position="475"/>
    </location>
</feature>
<sequence length="475" mass="53576">MAEQDAMMEEVTSAMGDMQMPEPGGMEGRPNNAQVSPSRRHLLTGNGSASSPLRSIEAKPSRPLDAVIAAGPAAPPIEFPSPKFERGRRDHVLVYVEHTRTHQVAKNVLFRDYSREYGETPEKALSRVKQAYWPMPYKERINTIMGHVEICVVLTRCAMDCSDEDGTSDHSPSDDSSSGEEDDVVFQVTDRHVAVKVNYSRRMERYRGRHAENPLQEIAAMQLIGNEHPHVMGVIEVLFDGSNLNVVMPYAGSGDLFQMLQDSQERGTGFSEPEARYWFRQIMDGVKHLHNKGVCHRDLSPENVMIDSNNSLIIDMGMAIRVPYSDPQHPNRVVDITKGTAKRMIAPQGTCGKLPYMSPEIYRNRTPFDGGAVDVWTCGTILFCMVTGNRSYSRPHDSDAQYYWMTHGLSRLLHDWNIELTSECVHLLKNMLQVDPRLRLTLDEVIHHPWFHHHDAPPAHTISPPPPRRPVSGKK</sequence>
<dbReference type="GO" id="GO:0004674">
    <property type="term" value="F:protein serine/threonine kinase activity"/>
    <property type="evidence" value="ECO:0007669"/>
    <property type="project" value="UniProtKB-KW"/>
</dbReference>
<name>A0A9K3PD38_9STRA</name>
<gene>
    <name evidence="5" type="ORF">IV203_021247</name>
</gene>
<evidence type="ECO:0000256" key="2">
    <source>
        <dbReference type="ARBA" id="ARBA00022840"/>
    </source>
</evidence>
<evidence type="ECO:0000256" key="1">
    <source>
        <dbReference type="ARBA" id="ARBA00022741"/>
    </source>
</evidence>
<proteinExistence type="predicted"/>
<feature type="domain" description="Protein kinase" evidence="4">
    <location>
        <begin position="170"/>
        <end position="451"/>
    </location>
</feature>
<feature type="region of interest" description="Disordered" evidence="3">
    <location>
        <begin position="1"/>
        <end position="56"/>
    </location>
</feature>
<dbReference type="Pfam" id="PF00069">
    <property type="entry name" value="Pkinase"/>
    <property type="match status" value="1"/>
</dbReference>
<evidence type="ECO:0000256" key="3">
    <source>
        <dbReference type="SAM" id="MobiDB-lite"/>
    </source>
</evidence>
<comment type="caution">
    <text evidence="5">The sequence shown here is derived from an EMBL/GenBank/DDBJ whole genome shotgun (WGS) entry which is preliminary data.</text>
</comment>
<evidence type="ECO:0000259" key="4">
    <source>
        <dbReference type="PROSITE" id="PS50011"/>
    </source>
</evidence>
<keyword evidence="1" id="KW-0547">Nucleotide-binding</keyword>
<dbReference type="Proteomes" id="UP000693970">
    <property type="component" value="Unassembled WGS sequence"/>
</dbReference>
<dbReference type="PROSITE" id="PS50011">
    <property type="entry name" value="PROTEIN_KINASE_DOM"/>
    <property type="match status" value="1"/>
</dbReference>
<dbReference type="InterPro" id="IPR008266">
    <property type="entry name" value="Tyr_kinase_AS"/>
</dbReference>
<keyword evidence="2" id="KW-0067">ATP-binding</keyword>